<reference evidence="2 4" key="1">
    <citation type="journal article" date="2015" name="Genome Announc.">
        <title>Complete Genome Sequence and Annotation of Corynebacterium singulare DSM 44357, Isolated from a Human Semen Specimen.</title>
        <authorList>
            <person name="Merten M."/>
            <person name="Brinkrolf K."/>
            <person name="Albersmeier A."/>
            <person name="Kutter Y."/>
            <person name="Ruckert C."/>
            <person name="Tauch A."/>
        </authorList>
    </citation>
    <scope>NUCLEOTIDE SEQUENCE [LARGE SCALE GENOMIC DNA]</scope>
    <source>
        <strain evidence="2">IBS B52218</strain>
    </source>
</reference>
<organism evidence="2 4">
    <name type="scientific">Corynebacterium singulare</name>
    <dbReference type="NCBI Taxonomy" id="161899"/>
    <lineage>
        <taxon>Bacteria</taxon>
        <taxon>Bacillati</taxon>
        <taxon>Actinomycetota</taxon>
        <taxon>Actinomycetes</taxon>
        <taxon>Mycobacteriales</taxon>
        <taxon>Corynebacteriaceae</taxon>
        <taxon>Corynebacterium</taxon>
    </lineage>
</organism>
<proteinExistence type="predicted"/>
<dbReference type="RefSeq" id="WP_201773944.1">
    <property type="nucleotide sequence ID" value="NZ_CP010827.1"/>
</dbReference>
<keyword evidence="1" id="KW-0812">Transmembrane</keyword>
<evidence type="ECO:0000313" key="4">
    <source>
        <dbReference type="Proteomes" id="UP000031890"/>
    </source>
</evidence>
<dbReference type="AlphaFoldDB" id="A0A0B6F5G0"/>
<feature type="transmembrane region" description="Helical" evidence="1">
    <location>
        <begin position="154"/>
        <end position="174"/>
    </location>
</feature>
<dbReference type="Proteomes" id="UP000031890">
    <property type="component" value="Chromosome"/>
</dbReference>
<feature type="transmembrane region" description="Helical" evidence="1">
    <location>
        <begin position="112"/>
        <end position="134"/>
    </location>
</feature>
<gene>
    <name evidence="2" type="ORF">CSING_08710</name>
    <name evidence="3" type="ORF">MHK08_00950</name>
</gene>
<evidence type="ECO:0000313" key="2">
    <source>
        <dbReference type="EMBL" id="AJI79261.1"/>
    </source>
</evidence>
<feature type="transmembrane region" description="Helical" evidence="1">
    <location>
        <begin position="61"/>
        <end position="79"/>
    </location>
</feature>
<dbReference type="Proteomes" id="UP001521911">
    <property type="component" value="Unassembled WGS sequence"/>
</dbReference>
<name>A0A0B6F5G0_9CORY</name>
<feature type="transmembrane region" description="Helical" evidence="1">
    <location>
        <begin position="20"/>
        <end position="40"/>
    </location>
</feature>
<keyword evidence="5" id="KW-1185">Reference proteome</keyword>
<protein>
    <submittedName>
        <fullName evidence="2">Uncharacterized protein</fullName>
    </submittedName>
</protein>
<accession>A0A0B6F5G0</accession>
<evidence type="ECO:0000313" key="5">
    <source>
        <dbReference type="Proteomes" id="UP001521911"/>
    </source>
</evidence>
<reference evidence="3 5" key="2">
    <citation type="submission" date="2022-02" db="EMBL/GenBank/DDBJ databases">
        <title>Uncovering new skin microbiome diversity through culturing and metagenomics.</title>
        <authorList>
            <person name="Conlan S."/>
            <person name="Deming C."/>
            <person name="Nisc Comparative Sequencing Program N."/>
            <person name="Segre J.A."/>
        </authorList>
    </citation>
    <scope>NUCLEOTIDE SEQUENCE [LARGE SCALE GENOMIC DNA]</scope>
    <source>
        <strain evidence="3 5">ACRQV</strain>
    </source>
</reference>
<evidence type="ECO:0000256" key="1">
    <source>
        <dbReference type="SAM" id="Phobius"/>
    </source>
</evidence>
<keyword evidence="1" id="KW-0472">Membrane</keyword>
<feature type="transmembrane region" description="Helical" evidence="1">
    <location>
        <begin position="85"/>
        <end position="105"/>
    </location>
</feature>
<dbReference type="EMBL" id="CP010827">
    <property type="protein sequence ID" value="AJI79261.1"/>
    <property type="molecule type" value="Genomic_DNA"/>
</dbReference>
<evidence type="ECO:0000313" key="3">
    <source>
        <dbReference type="EMBL" id="MCG7275051.1"/>
    </source>
</evidence>
<dbReference type="KEGG" id="csx:CSING_08710"/>
<dbReference type="EMBL" id="JAKRDF010000001">
    <property type="protein sequence ID" value="MCG7275051.1"/>
    <property type="molecule type" value="Genomic_DNA"/>
</dbReference>
<keyword evidence="1" id="KW-1133">Transmembrane helix</keyword>
<sequence>MSYTATDTTALASTARDLAAMYPLQCLVPALALVTIGVVCRRTVTRRRPSVFGRDGLLLHHVAPIGVLAGIMVGAVALLPLHFSSIVIISSALFSLFAAFIVWGARESFSAAFLVIGVMMLSVGGVDLMLARAGAPWVPTSDPLASGLGFGSMWVLYALPGVVAAGIAASLSTIPAAEADRIHRAEAAREAAKAFETSRRISPSAA</sequence>
<dbReference type="STRING" id="161899.CSING_08710"/>
<dbReference type="HOGENOM" id="CLU_1406647_0_0_11"/>